<dbReference type="AlphaFoldDB" id="A0A550HYV7"/>
<dbReference type="InterPro" id="IPR013216">
    <property type="entry name" value="Methyltransf_11"/>
</dbReference>
<reference evidence="2 3" key="1">
    <citation type="submission" date="2019-06" db="EMBL/GenBank/DDBJ databases">
        <title>Gramella sabulilitoris sp. nov., isolated from a marine sand.</title>
        <authorList>
            <person name="Yoon J.-H."/>
        </authorList>
    </citation>
    <scope>NUCLEOTIDE SEQUENCE [LARGE SCALE GENOMIC DNA]</scope>
    <source>
        <strain evidence="2 3">HSMS-1</strain>
    </source>
</reference>
<dbReference type="InterPro" id="IPR029063">
    <property type="entry name" value="SAM-dependent_MTases_sf"/>
</dbReference>
<evidence type="ECO:0000313" key="2">
    <source>
        <dbReference type="EMBL" id="TRO63914.1"/>
    </source>
</evidence>
<dbReference type="PANTHER" id="PTHR43591">
    <property type="entry name" value="METHYLTRANSFERASE"/>
    <property type="match status" value="1"/>
</dbReference>
<dbReference type="OrthoDB" id="9805171at2"/>
<evidence type="ECO:0000259" key="1">
    <source>
        <dbReference type="Pfam" id="PF08241"/>
    </source>
</evidence>
<keyword evidence="3" id="KW-1185">Reference proteome</keyword>
<gene>
    <name evidence="2" type="ORF">FGM01_10410</name>
</gene>
<dbReference type="SUPFAM" id="SSF53335">
    <property type="entry name" value="S-adenosyl-L-methionine-dependent methyltransferases"/>
    <property type="match status" value="1"/>
</dbReference>
<dbReference type="Proteomes" id="UP000315131">
    <property type="component" value="Unassembled WGS sequence"/>
</dbReference>
<proteinExistence type="predicted"/>
<dbReference type="GO" id="GO:0032259">
    <property type="term" value="P:methylation"/>
    <property type="evidence" value="ECO:0007669"/>
    <property type="project" value="UniProtKB-KW"/>
</dbReference>
<organism evidence="2 3">
    <name type="scientific">Christiangramia sabulilitoris</name>
    <dbReference type="NCBI Taxonomy" id="2583991"/>
    <lineage>
        <taxon>Bacteria</taxon>
        <taxon>Pseudomonadati</taxon>
        <taxon>Bacteroidota</taxon>
        <taxon>Flavobacteriia</taxon>
        <taxon>Flavobacteriales</taxon>
        <taxon>Flavobacteriaceae</taxon>
        <taxon>Christiangramia</taxon>
    </lineage>
</organism>
<accession>A0A550HYV7</accession>
<dbReference type="PANTHER" id="PTHR43591:SF110">
    <property type="entry name" value="RHODANESE DOMAIN-CONTAINING PROTEIN"/>
    <property type="match status" value="1"/>
</dbReference>
<dbReference type="Gene3D" id="3.40.50.150">
    <property type="entry name" value="Vaccinia Virus protein VP39"/>
    <property type="match status" value="1"/>
</dbReference>
<dbReference type="Pfam" id="PF08241">
    <property type="entry name" value="Methyltransf_11"/>
    <property type="match status" value="1"/>
</dbReference>
<comment type="caution">
    <text evidence="2">The sequence shown here is derived from an EMBL/GenBank/DDBJ whole genome shotgun (WGS) entry which is preliminary data.</text>
</comment>
<feature type="domain" description="Methyltransferase type 11" evidence="1">
    <location>
        <begin position="94"/>
        <end position="142"/>
    </location>
</feature>
<dbReference type="GO" id="GO:0008757">
    <property type="term" value="F:S-adenosylmethionine-dependent methyltransferase activity"/>
    <property type="evidence" value="ECO:0007669"/>
    <property type="project" value="InterPro"/>
</dbReference>
<protein>
    <submittedName>
        <fullName evidence="2">Methyltransferase domain-containing protein</fullName>
    </submittedName>
</protein>
<evidence type="ECO:0000313" key="3">
    <source>
        <dbReference type="Proteomes" id="UP000315131"/>
    </source>
</evidence>
<dbReference type="RefSeq" id="WP_143411111.1">
    <property type="nucleotide sequence ID" value="NZ_VHSF01000003.1"/>
</dbReference>
<keyword evidence="2" id="KW-0489">Methyltransferase</keyword>
<sequence length="248" mass="28621">MMKIKNSLKKFLGIHNSTLTVGKNNETTRNQWIISTLGKLPSGLRILDVGAGEKPYEDYCTHLDYISQDFGKYNPNDVNFGLQVDDWNYGKLDIISDIASIPVADNSFDAILCTEVLEHVINPKEAIKEFSRILKSGGYLIITTPFCSLTHFAPYHFYSGFSRFFYETVLKNNYYDIEVTSNGNYFEYLAQEINRLEYTGKKYSNVELTKNERKRMRTVNLLLERLSKQDSGSDELLCFGYFILARRK</sequence>
<name>A0A550HYV7_9FLAO</name>
<keyword evidence="2" id="KW-0808">Transferase</keyword>
<dbReference type="EMBL" id="VHSF01000003">
    <property type="protein sequence ID" value="TRO63914.1"/>
    <property type="molecule type" value="Genomic_DNA"/>
</dbReference>
<dbReference type="CDD" id="cd02440">
    <property type="entry name" value="AdoMet_MTases"/>
    <property type="match status" value="1"/>
</dbReference>